<feature type="transmembrane region" description="Helical" evidence="10">
    <location>
        <begin position="7"/>
        <end position="26"/>
    </location>
</feature>
<evidence type="ECO:0000256" key="5">
    <source>
        <dbReference type="ARBA" id="ARBA00023065"/>
    </source>
</evidence>
<gene>
    <name evidence="11" type="ORF">HMPREF0872_02790</name>
</gene>
<evidence type="ECO:0000256" key="10">
    <source>
        <dbReference type="SAM" id="Phobius"/>
    </source>
</evidence>
<dbReference type="Proteomes" id="UP000029628">
    <property type="component" value="Unassembled WGS sequence"/>
</dbReference>
<evidence type="ECO:0000256" key="9">
    <source>
        <dbReference type="ARBA" id="ARBA00023303"/>
    </source>
</evidence>
<dbReference type="PANTHER" id="PTHR43427:SF6">
    <property type="entry name" value="CHLORIDE CHANNEL PROTEIN CLC-E"/>
    <property type="match status" value="1"/>
</dbReference>
<name>A0A096BY40_9FIRM</name>
<dbReference type="InterPro" id="IPR014743">
    <property type="entry name" value="Cl-channel_core"/>
</dbReference>
<feature type="transmembrane region" description="Helical" evidence="10">
    <location>
        <begin position="394"/>
        <end position="412"/>
    </location>
</feature>
<organism evidence="11 12">
    <name type="scientific">Veillonella montpellierensis DNF00314</name>
    <dbReference type="NCBI Taxonomy" id="1401067"/>
    <lineage>
        <taxon>Bacteria</taxon>
        <taxon>Bacillati</taxon>
        <taxon>Bacillota</taxon>
        <taxon>Negativicutes</taxon>
        <taxon>Veillonellales</taxon>
        <taxon>Veillonellaceae</taxon>
        <taxon>Veillonella</taxon>
    </lineage>
</organism>
<keyword evidence="5" id="KW-0406">Ion transport</keyword>
<dbReference type="SUPFAM" id="SSF81340">
    <property type="entry name" value="Clc chloride channel"/>
    <property type="match status" value="1"/>
</dbReference>
<feature type="transmembrane region" description="Helical" evidence="10">
    <location>
        <begin position="332"/>
        <end position="350"/>
    </location>
</feature>
<evidence type="ECO:0000256" key="6">
    <source>
        <dbReference type="ARBA" id="ARBA00023136"/>
    </source>
</evidence>
<dbReference type="AlphaFoldDB" id="A0A096BY40"/>
<feature type="transmembrane region" description="Helical" evidence="10">
    <location>
        <begin position="100"/>
        <end position="122"/>
    </location>
</feature>
<feature type="transmembrane region" description="Helical" evidence="10">
    <location>
        <begin position="302"/>
        <end position="325"/>
    </location>
</feature>
<feature type="transmembrane region" description="Helical" evidence="10">
    <location>
        <begin position="227"/>
        <end position="247"/>
    </location>
</feature>
<evidence type="ECO:0008006" key="13">
    <source>
        <dbReference type="Google" id="ProtNLM"/>
    </source>
</evidence>
<keyword evidence="8" id="KW-0868">Chloride</keyword>
<evidence type="ECO:0000256" key="4">
    <source>
        <dbReference type="ARBA" id="ARBA00022989"/>
    </source>
</evidence>
<comment type="caution">
    <text evidence="11">The sequence shown here is derived from an EMBL/GenBank/DDBJ whole genome shotgun (WGS) entry which is preliminary data.</text>
</comment>
<feature type="transmembrane region" description="Helical" evidence="10">
    <location>
        <begin position="259"/>
        <end position="282"/>
    </location>
</feature>
<dbReference type="EMBL" id="JRNT01000007">
    <property type="protein sequence ID" value="KGF47652.1"/>
    <property type="molecule type" value="Genomic_DNA"/>
</dbReference>
<dbReference type="eggNOG" id="COG0038">
    <property type="taxonomic scope" value="Bacteria"/>
</dbReference>
<evidence type="ECO:0000313" key="12">
    <source>
        <dbReference type="Proteomes" id="UP000029628"/>
    </source>
</evidence>
<sequence length="417" mass="45103">MKVTNIRVLITIIVIGLLAGMIGIVLTELLHVVQQLAFGSGNSTTHTSFKILVETSTPLHRLLVVLLCGVLTGLGWVLLHRYGSGITDIKKVIQNNAISMPIGTMILHPILQIITVALGSPLGREVAPREMSVALTTGWIKWTHWDMALDNNTKRVLLACAAGAGLAAVYNAPLSSTIFILETLLLSWSMHHIIAALLSCSIATFVVRMGLGDTLQYPLSSVSFTDYLIIWAALMGLCIGISVHYFNKSFSKLSILPRTSWYMIPVAIVSFGIIGIMSIYFPEILGNGKPGVYLAFTTSLDWSYAVGLFATKWGALLLATIAGAYGGRISPSMMLGSLLAFIGGVIWNSILPLYTLPLEVCTVVGAATFLGCAQKMHLTAIIFLLELSRFSPSYFFPICICMGTSMIIVELCNKKSL</sequence>
<keyword evidence="12" id="KW-1185">Reference proteome</keyword>
<dbReference type="GO" id="GO:0005254">
    <property type="term" value="F:chloride channel activity"/>
    <property type="evidence" value="ECO:0007669"/>
    <property type="project" value="UniProtKB-KW"/>
</dbReference>
<keyword evidence="9" id="KW-0407">Ion channel</keyword>
<evidence type="ECO:0000313" key="11">
    <source>
        <dbReference type="EMBL" id="KGF47652.1"/>
    </source>
</evidence>
<evidence type="ECO:0000256" key="1">
    <source>
        <dbReference type="ARBA" id="ARBA00004141"/>
    </source>
</evidence>
<evidence type="ECO:0000256" key="7">
    <source>
        <dbReference type="ARBA" id="ARBA00023173"/>
    </source>
</evidence>
<feature type="transmembrane region" description="Helical" evidence="10">
    <location>
        <begin position="156"/>
        <end position="181"/>
    </location>
</feature>
<evidence type="ECO:0000256" key="2">
    <source>
        <dbReference type="ARBA" id="ARBA00022448"/>
    </source>
</evidence>
<feature type="transmembrane region" description="Helical" evidence="10">
    <location>
        <begin position="59"/>
        <end position="79"/>
    </location>
</feature>
<feature type="transmembrane region" description="Helical" evidence="10">
    <location>
        <begin position="193"/>
        <end position="211"/>
    </location>
</feature>
<keyword evidence="2" id="KW-0813">Transport</keyword>
<keyword evidence="3 10" id="KW-0812">Transmembrane</keyword>
<reference evidence="11 12" key="1">
    <citation type="submission" date="2014-07" db="EMBL/GenBank/DDBJ databases">
        <authorList>
            <person name="McCorrison J."/>
            <person name="Sanka R."/>
            <person name="Torralba M."/>
            <person name="Gillis M."/>
            <person name="Haft D.H."/>
            <person name="Methe B."/>
            <person name="Sutton G."/>
            <person name="Nelson K.E."/>
        </authorList>
    </citation>
    <scope>NUCLEOTIDE SEQUENCE [LARGE SCALE GENOMIC DNA]</scope>
    <source>
        <strain evidence="11 12">DNF00314</strain>
    </source>
</reference>
<evidence type="ECO:0000256" key="8">
    <source>
        <dbReference type="ARBA" id="ARBA00023214"/>
    </source>
</evidence>
<dbReference type="RefSeq" id="WP_038151652.1">
    <property type="nucleotide sequence ID" value="NZ_JRNT01000007.1"/>
</dbReference>
<keyword evidence="7" id="KW-0869">Chloride channel</keyword>
<proteinExistence type="predicted"/>
<dbReference type="PRINTS" id="PR00762">
    <property type="entry name" value="CLCHANNEL"/>
</dbReference>
<dbReference type="GO" id="GO:0034707">
    <property type="term" value="C:chloride channel complex"/>
    <property type="evidence" value="ECO:0007669"/>
    <property type="project" value="UniProtKB-KW"/>
</dbReference>
<keyword evidence="6 10" id="KW-0472">Membrane</keyword>
<dbReference type="Gene3D" id="1.10.3080.10">
    <property type="entry name" value="Clc chloride channel"/>
    <property type="match status" value="1"/>
</dbReference>
<protein>
    <recommendedName>
        <fullName evidence="13">Chloride channel protein</fullName>
    </recommendedName>
</protein>
<accession>A0A096BY40</accession>
<evidence type="ECO:0000256" key="3">
    <source>
        <dbReference type="ARBA" id="ARBA00022692"/>
    </source>
</evidence>
<comment type="subcellular location">
    <subcellularLocation>
        <location evidence="1">Membrane</location>
        <topology evidence="1">Multi-pass membrane protein</topology>
    </subcellularLocation>
</comment>
<keyword evidence="4 10" id="KW-1133">Transmembrane helix</keyword>
<dbReference type="PANTHER" id="PTHR43427">
    <property type="entry name" value="CHLORIDE CHANNEL PROTEIN CLC-E"/>
    <property type="match status" value="1"/>
</dbReference>
<dbReference type="InterPro" id="IPR050368">
    <property type="entry name" value="ClC-type_chloride_channel"/>
</dbReference>
<dbReference type="InterPro" id="IPR001807">
    <property type="entry name" value="ClC"/>
</dbReference>
<dbReference type="Pfam" id="PF00654">
    <property type="entry name" value="Voltage_CLC"/>
    <property type="match status" value="1"/>
</dbReference>